<comment type="caution">
    <text evidence="1">The sequence shown here is derived from an EMBL/GenBank/DDBJ whole genome shotgun (WGS) entry which is preliminary data.</text>
</comment>
<reference evidence="1" key="1">
    <citation type="submission" date="2021-01" db="EMBL/GenBank/DDBJ databases">
        <title>Whole genome shotgun sequence of Virgisporangium aurantiacum NBRC 16421.</title>
        <authorList>
            <person name="Komaki H."/>
            <person name="Tamura T."/>
        </authorList>
    </citation>
    <scope>NUCLEOTIDE SEQUENCE</scope>
    <source>
        <strain evidence="1">NBRC 16421</strain>
    </source>
</reference>
<proteinExistence type="predicted"/>
<dbReference type="RefSeq" id="WP_204005275.1">
    <property type="nucleotide sequence ID" value="NZ_BOPG01000058.1"/>
</dbReference>
<dbReference type="AlphaFoldDB" id="A0A8J3ZFN8"/>
<dbReference type="Proteomes" id="UP000612585">
    <property type="component" value="Unassembled WGS sequence"/>
</dbReference>
<protein>
    <submittedName>
        <fullName evidence="1">Uncharacterized protein</fullName>
    </submittedName>
</protein>
<name>A0A8J3ZFN8_9ACTN</name>
<evidence type="ECO:0000313" key="2">
    <source>
        <dbReference type="Proteomes" id="UP000612585"/>
    </source>
</evidence>
<accession>A0A8J3ZFN8</accession>
<sequence>MGDAARDRFARQVAIALRVAGGTDIEYDADEFCLRYTKPGGAGGWIANLHNLYHEWGSAKQAEQGAEIRRFADALATTPESLTAWEMVADRLRPVLNSPQLAEYEGIRLLVREFHLFVNEMVVIDHPKQMQYVHVDQPAEWGVSADEVFARARENIATRANWPRPDEKFERKAILRMPETGSDYWVSHLLVDGWLAAMGEKIGGRPVAFTPHRSSGLTIVDDDPDTVKALLEHTEKEYLESARYVSPLAYTIDDAGRVVPFAVPRGDPLWNAVHRSETLLASKEYDAQKAELDDDFDIDEDEPDGYVRGYFGGYQVGTRDDGSVFSVSTWGEGVWTLLPKTDFVAVINEAHDTSVVPFETVVDTIGLVPHPKLYPPRYRTPQWMSDQQLATLRAQAVEP</sequence>
<keyword evidence="2" id="KW-1185">Reference proteome</keyword>
<organism evidence="1 2">
    <name type="scientific">Virgisporangium aurantiacum</name>
    <dbReference type="NCBI Taxonomy" id="175570"/>
    <lineage>
        <taxon>Bacteria</taxon>
        <taxon>Bacillati</taxon>
        <taxon>Actinomycetota</taxon>
        <taxon>Actinomycetes</taxon>
        <taxon>Micromonosporales</taxon>
        <taxon>Micromonosporaceae</taxon>
        <taxon>Virgisporangium</taxon>
    </lineage>
</organism>
<evidence type="ECO:0000313" key="1">
    <source>
        <dbReference type="EMBL" id="GIJ60726.1"/>
    </source>
</evidence>
<gene>
    <name evidence="1" type="ORF">Vau01_082420</name>
</gene>
<dbReference type="EMBL" id="BOPG01000058">
    <property type="protein sequence ID" value="GIJ60726.1"/>
    <property type="molecule type" value="Genomic_DNA"/>
</dbReference>